<reference evidence="3 4" key="1">
    <citation type="submission" date="2020-07" db="EMBL/GenBank/DDBJ databases">
        <title>Comparative genomics of pyrophilous fungi reveals a link between fire events and developmental genes.</title>
        <authorList>
            <consortium name="DOE Joint Genome Institute"/>
            <person name="Steindorff A.S."/>
            <person name="Carver A."/>
            <person name="Calhoun S."/>
            <person name="Stillman K."/>
            <person name="Liu H."/>
            <person name="Lipzen A."/>
            <person name="Pangilinan J."/>
            <person name="Labutti K."/>
            <person name="Bruns T.D."/>
            <person name="Grigoriev I.V."/>
        </authorList>
    </citation>
    <scope>NUCLEOTIDE SEQUENCE [LARGE SCALE GENOMIC DNA]</scope>
    <source>
        <strain evidence="3 4">CBS 144469</strain>
    </source>
</reference>
<feature type="coiled-coil region" evidence="1">
    <location>
        <begin position="818"/>
        <end position="848"/>
    </location>
</feature>
<gene>
    <name evidence="3" type="ORF">DFP72DRAFT_1108913</name>
</gene>
<evidence type="ECO:0000256" key="2">
    <source>
        <dbReference type="SAM" id="MobiDB-lite"/>
    </source>
</evidence>
<keyword evidence="1" id="KW-0175">Coiled coil</keyword>
<dbReference type="PANTHER" id="PTHR33096">
    <property type="entry name" value="CXC2 DOMAIN-CONTAINING PROTEIN"/>
    <property type="match status" value="1"/>
</dbReference>
<comment type="caution">
    <text evidence="3">The sequence shown here is derived from an EMBL/GenBank/DDBJ whole genome shotgun (WGS) entry which is preliminary data.</text>
</comment>
<sequence length="967" mass="109667">MGKKKSQRRVNGTFGTIYGGSLKRPLNGIEALAANRKEKEKQRKLDEHHMDKETKEALADIRGDALHEAFDIGGNDDDDDASSSSQWVDINENLSPEELARAVDAAAVDPKWSKRHYRDGRTWRNRRQRFDNTWAEHFEALTDAYLRWKYPGSQNAASPSPSNRTDLDLHIATADLYTLEKEATIPRRDDQMSMVALVEAGYLGNSPLSPSLAISLKTLELFKVIRQRRPSFSFEAFAKVLCDLYQRPYHRRWRIALADAFDVFLSITRKVDERVAGALGRLSENWRVLNACPCCMYELQGEKKLIFRILMALDGNNSAKRVANSFRQTGDSRVFLSSYWVDEPEVNKFKLDEIRTTRGPLVPSSDAVWDGDLAEEDEKANVGDVPECVKNWKAAQTDAKKRALDMFDETGWFVCGCRHGLILWAADMVQSGEQAKYPLSIVNRALEVLGERLLIGYDIGCAFEGTIKSTTLGKKFTESGSRCCVNAYHGYAHNYACQCANHPNNIEGCGIEDLETMERFFSASNATASVIRYTSRYRRRLFLDLHLQQSDRDKYASLGLMLRNNYRQAIKIIEEGVPLLNAILSEIGASRADLDVWQRDQAQYFATLGKEPEEDVHKVAYVELLKELEAAEKIASSKTSKFLNLVADDWDPSGGKTYETETSQTRKLETDRKHARAKVDGLRYEITAMELKLGLTTRWHPGMPQYKETVQYIHDRSYRKALDELQRLVVQRLFELHRLGLSGIGYRARTLLTKAMRTRSKAIQNAAARYNAAALELTPPRPTLDWTMIAKYNFVEEFSLLRDARQDVRGERWGDGEVREALKLHQKIKRASEELERLNIEVKRLATSIYDEHTLFEQVSTELRNAGSDQLLGALIDFSVPRKRVNRNILQYLEEITELDGYTGDTNLLGLRVGSAPRTQATGLIDSNPREASSLFDLMAAETDDEDEDEEAQIGGVLDFIGEVALS</sequence>
<protein>
    <recommendedName>
        <fullName evidence="5">CxC1-like cysteine cluster associated with KDZ transposases domain-containing protein</fullName>
    </recommendedName>
</protein>
<dbReference type="Proteomes" id="UP000521943">
    <property type="component" value="Unassembled WGS sequence"/>
</dbReference>
<dbReference type="OrthoDB" id="2505969at2759"/>
<evidence type="ECO:0000313" key="4">
    <source>
        <dbReference type="Proteomes" id="UP000521943"/>
    </source>
</evidence>
<accession>A0A8H6I4R4</accession>
<dbReference type="Pfam" id="PF18758">
    <property type="entry name" value="KDZ"/>
    <property type="match status" value="1"/>
</dbReference>
<organism evidence="3 4">
    <name type="scientific">Ephemerocybe angulata</name>
    <dbReference type="NCBI Taxonomy" id="980116"/>
    <lineage>
        <taxon>Eukaryota</taxon>
        <taxon>Fungi</taxon>
        <taxon>Dikarya</taxon>
        <taxon>Basidiomycota</taxon>
        <taxon>Agaricomycotina</taxon>
        <taxon>Agaricomycetes</taxon>
        <taxon>Agaricomycetidae</taxon>
        <taxon>Agaricales</taxon>
        <taxon>Agaricineae</taxon>
        <taxon>Psathyrellaceae</taxon>
        <taxon>Ephemerocybe</taxon>
    </lineage>
</organism>
<dbReference type="AlphaFoldDB" id="A0A8H6I4R4"/>
<evidence type="ECO:0000256" key="1">
    <source>
        <dbReference type="SAM" id="Coils"/>
    </source>
</evidence>
<evidence type="ECO:0000313" key="3">
    <source>
        <dbReference type="EMBL" id="KAF6757867.1"/>
    </source>
</evidence>
<proteinExistence type="predicted"/>
<feature type="compositionally biased region" description="Basic and acidic residues" evidence="2">
    <location>
        <begin position="35"/>
        <end position="55"/>
    </location>
</feature>
<feature type="region of interest" description="Disordered" evidence="2">
    <location>
        <begin position="34"/>
        <end position="55"/>
    </location>
</feature>
<dbReference type="EMBL" id="JACGCI010000020">
    <property type="protein sequence ID" value="KAF6757867.1"/>
    <property type="molecule type" value="Genomic_DNA"/>
</dbReference>
<dbReference type="InterPro" id="IPR040521">
    <property type="entry name" value="KDZ"/>
</dbReference>
<dbReference type="PANTHER" id="PTHR33096:SF1">
    <property type="entry name" value="CXC1-LIKE CYSTEINE CLUSTER ASSOCIATED WITH KDZ TRANSPOSASES DOMAIN-CONTAINING PROTEIN"/>
    <property type="match status" value="1"/>
</dbReference>
<evidence type="ECO:0008006" key="5">
    <source>
        <dbReference type="Google" id="ProtNLM"/>
    </source>
</evidence>
<name>A0A8H6I4R4_9AGAR</name>
<keyword evidence="4" id="KW-1185">Reference proteome</keyword>